<dbReference type="Pfam" id="PF03000">
    <property type="entry name" value="NPH3"/>
    <property type="match status" value="2"/>
</dbReference>
<dbReference type="PANTHER" id="PTHR32370">
    <property type="entry name" value="OS12G0117600 PROTEIN"/>
    <property type="match status" value="1"/>
</dbReference>
<sequence>MFSNLEVEVNGQETFSICLKLVAFFSGKLRRLLGDSTTAKKTGFKLLLHGFPGGPEGFELVVRFCYNGGRIVILPSNVILLHAAARFLEVSENQTEKYLQTIHSWTWFELLDCLKQFQQLIHFTNSSYVAREILEALVEKVSMPNVSSPFSYFFASDNSGLQYSSGDVSSSGGSSSRSSNFRRFNWLRDLEFLNVGMFEKVTSAMISRKLENRLVCLFLAHYQKIKFGSLLERDEKCKLVEILVTSLSSLDRGSSSFPFRGLCDVLRLCFVLKMERFWVKKVERMIGSRLDEATLDDLLVRARPIKHLSYSYLAEVAPDRELTPCTFLGLALCLPDSARETHDRVFDALDMYFKVHEFISEEEKMKMCSVLNYEKLSSKSLMQISLNAAFPASAIAAAVCQLKANKLENKSNYDLKNLELIRSHSSSSFDLWTRKECKKSQKKLSGCCYK</sequence>
<evidence type="ECO:0000259" key="3">
    <source>
        <dbReference type="PROSITE" id="PS51649"/>
    </source>
</evidence>
<feature type="domain" description="NPH3" evidence="3">
    <location>
        <begin position="311"/>
        <end position="405"/>
    </location>
</feature>
<dbReference type="EMBL" id="CACSLK010017620">
    <property type="protein sequence ID" value="CAA0818655.1"/>
    <property type="molecule type" value="Genomic_DNA"/>
</dbReference>
<dbReference type="PROSITE" id="PS51649">
    <property type="entry name" value="NPH3"/>
    <property type="match status" value="1"/>
</dbReference>
<dbReference type="Proteomes" id="UP001153555">
    <property type="component" value="Unassembled WGS sequence"/>
</dbReference>
<keyword evidence="1" id="KW-0833">Ubl conjugation pathway</keyword>
<dbReference type="InterPro" id="IPR043454">
    <property type="entry name" value="NPH3/RPT2-like"/>
</dbReference>
<keyword evidence="5" id="KW-1185">Reference proteome</keyword>
<proteinExistence type="inferred from homology"/>
<gene>
    <name evidence="4" type="ORF">SHERM_17546</name>
</gene>
<comment type="caution">
    <text evidence="4">The sequence shown here is derived from an EMBL/GenBank/DDBJ whole genome shotgun (WGS) entry which is preliminary data.</text>
</comment>
<organism evidence="4 5">
    <name type="scientific">Striga hermonthica</name>
    <name type="common">Purple witchweed</name>
    <name type="synonym">Buchnera hermonthica</name>
    <dbReference type="NCBI Taxonomy" id="68872"/>
    <lineage>
        <taxon>Eukaryota</taxon>
        <taxon>Viridiplantae</taxon>
        <taxon>Streptophyta</taxon>
        <taxon>Embryophyta</taxon>
        <taxon>Tracheophyta</taxon>
        <taxon>Spermatophyta</taxon>
        <taxon>Magnoliopsida</taxon>
        <taxon>eudicotyledons</taxon>
        <taxon>Gunneridae</taxon>
        <taxon>Pentapetalae</taxon>
        <taxon>asterids</taxon>
        <taxon>lamiids</taxon>
        <taxon>Lamiales</taxon>
        <taxon>Orobanchaceae</taxon>
        <taxon>Buchnereae</taxon>
        <taxon>Striga</taxon>
    </lineage>
</organism>
<evidence type="ECO:0000313" key="5">
    <source>
        <dbReference type="Proteomes" id="UP001153555"/>
    </source>
</evidence>
<dbReference type="InterPro" id="IPR027356">
    <property type="entry name" value="NPH3_dom"/>
</dbReference>
<evidence type="ECO:0000256" key="1">
    <source>
        <dbReference type="ARBA" id="ARBA00022786"/>
    </source>
</evidence>
<evidence type="ECO:0000256" key="2">
    <source>
        <dbReference type="PROSITE-ProRule" id="PRU00982"/>
    </source>
</evidence>
<reference evidence="4" key="1">
    <citation type="submission" date="2019-12" db="EMBL/GenBank/DDBJ databases">
        <authorList>
            <person name="Scholes J."/>
        </authorList>
    </citation>
    <scope>NUCLEOTIDE SEQUENCE</scope>
</reference>
<evidence type="ECO:0000313" key="4">
    <source>
        <dbReference type="EMBL" id="CAA0818655.1"/>
    </source>
</evidence>
<dbReference type="OrthoDB" id="624345at2759"/>
<accession>A0A9N7MSW4</accession>
<dbReference type="AlphaFoldDB" id="A0A9N7MSW4"/>
<name>A0A9N7MSW4_STRHE</name>
<comment type="similarity">
    <text evidence="2">Belongs to the NPH3 family.</text>
</comment>
<protein>
    <submittedName>
        <fullName evidence="4">BTB/POZ domain-containing protein</fullName>
    </submittedName>
</protein>